<dbReference type="AlphaFoldDB" id="A0A1K2IPT8"/>
<sequence>MKKIIFSFTFLILVLGCKQELQNANEIIDKSIEVSGGELFKKSTIDFNFRDKHYKAIREKGKFQFEREFKDSLGIVKDVLNNKGFMRFVNNFPMAVRDSMAAKYTASVNSVHYFSVLPFGLNDAAVNKTYLGKVEIKGGNYYKIKVTFNQKGGGEDFEDVFVYWVDNKTYKVVYLAYSYNEKEGKGFRFREAYNERYINGIRFVDYNNYKPKVNDVILENIDVLFEKDELELLSKIELENISVSINSI</sequence>
<evidence type="ECO:0000313" key="1">
    <source>
        <dbReference type="EMBL" id="SFZ94399.1"/>
    </source>
</evidence>
<evidence type="ECO:0008006" key="3">
    <source>
        <dbReference type="Google" id="ProtNLM"/>
    </source>
</evidence>
<dbReference type="Pfam" id="PF20113">
    <property type="entry name" value="DUF6503"/>
    <property type="match status" value="1"/>
</dbReference>
<dbReference type="OrthoDB" id="982433at2"/>
<organism evidence="1 2">
    <name type="scientific">Flaviramulus basaltis</name>
    <dbReference type="NCBI Taxonomy" id="369401"/>
    <lineage>
        <taxon>Bacteria</taxon>
        <taxon>Pseudomonadati</taxon>
        <taxon>Bacteroidota</taxon>
        <taxon>Flavobacteriia</taxon>
        <taxon>Flavobacteriales</taxon>
        <taxon>Flavobacteriaceae</taxon>
        <taxon>Flaviramulus</taxon>
    </lineage>
</organism>
<dbReference type="InterPro" id="IPR045444">
    <property type="entry name" value="DUF6503"/>
</dbReference>
<reference evidence="1 2" key="1">
    <citation type="submission" date="2016-10" db="EMBL/GenBank/DDBJ databases">
        <authorList>
            <person name="de Groot N.N."/>
        </authorList>
    </citation>
    <scope>NUCLEOTIDE SEQUENCE [LARGE SCALE GENOMIC DNA]</scope>
    <source>
        <strain evidence="1 2">DSM 18180</strain>
    </source>
</reference>
<name>A0A1K2IPT8_9FLAO</name>
<evidence type="ECO:0000313" key="2">
    <source>
        <dbReference type="Proteomes" id="UP000182544"/>
    </source>
</evidence>
<accession>A0A1K2IPT8</accession>
<dbReference type="EMBL" id="FPKV01000004">
    <property type="protein sequence ID" value="SFZ94399.1"/>
    <property type="molecule type" value="Genomic_DNA"/>
</dbReference>
<keyword evidence="2" id="KW-1185">Reference proteome</keyword>
<dbReference type="PROSITE" id="PS51257">
    <property type="entry name" value="PROKAR_LIPOPROTEIN"/>
    <property type="match status" value="1"/>
</dbReference>
<proteinExistence type="predicted"/>
<dbReference type="Proteomes" id="UP000182544">
    <property type="component" value="Unassembled WGS sequence"/>
</dbReference>
<dbReference type="RefSeq" id="WP_072403337.1">
    <property type="nucleotide sequence ID" value="NZ_FPKV01000004.1"/>
</dbReference>
<dbReference type="STRING" id="369401.SAMN05428642_104158"/>
<protein>
    <recommendedName>
        <fullName evidence="3">Deoxyribose-phosphate aldolase</fullName>
    </recommendedName>
</protein>
<gene>
    <name evidence="1" type="ORF">SAMN05428642_104158</name>
</gene>